<evidence type="ECO:0000313" key="1">
    <source>
        <dbReference type="EMBL" id="AIE96897.1"/>
    </source>
</evidence>
<reference evidence="1" key="1">
    <citation type="journal article" date="2014" name="Genome Biol. Evol.">
        <title>Pangenome evidence for extensive interdomain horizontal transfer affecting lineage core and shell genes in uncultured planktonic thaumarchaeota and euryarchaeota.</title>
        <authorList>
            <person name="Deschamps P."/>
            <person name="Zivanovic Y."/>
            <person name="Moreira D."/>
            <person name="Rodriguez-Valera F."/>
            <person name="Lopez-Garcia P."/>
        </authorList>
    </citation>
    <scope>NUCLEOTIDE SEQUENCE</scope>
</reference>
<name>A0A075G519_9EURY</name>
<sequence length="72" mass="8419">MREDRAGLAATHIQRRTAAVREIRFLLNTEYERCTLAAYQEAEHGHPEEECADSERDCLLGFLVQHEDWRTC</sequence>
<organism evidence="1">
    <name type="scientific">uncultured marine group II/III euryarchaeote AD1000_88_D12</name>
    <dbReference type="NCBI Taxonomy" id="1457821"/>
    <lineage>
        <taxon>Archaea</taxon>
        <taxon>Methanobacteriati</taxon>
        <taxon>Methanobacteriota</taxon>
        <taxon>environmental samples</taxon>
    </lineage>
</organism>
<dbReference type="AlphaFoldDB" id="A0A075G519"/>
<proteinExistence type="predicted"/>
<protein>
    <submittedName>
        <fullName evidence="1">Uncharacterized protein</fullName>
    </submittedName>
</protein>
<accession>A0A075G519</accession>
<dbReference type="EMBL" id="KF900492">
    <property type="protein sequence ID" value="AIE96897.1"/>
    <property type="molecule type" value="Genomic_DNA"/>
</dbReference>